<dbReference type="Gene3D" id="2.60.40.10">
    <property type="entry name" value="Immunoglobulins"/>
    <property type="match status" value="1"/>
</dbReference>
<dbReference type="InterPro" id="IPR013783">
    <property type="entry name" value="Ig-like_fold"/>
</dbReference>
<dbReference type="AlphaFoldDB" id="A0A542ZXF5"/>
<feature type="domain" description="Bacterial Ig-like" evidence="1">
    <location>
        <begin position="127"/>
        <end position="209"/>
    </location>
</feature>
<dbReference type="Proteomes" id="UP000315389">
    <property type="component" value="Unassembled WGS sequence"/>
</dbReference>
<proteinExistence type="predicted"/>
<protein>
    <submittedName>
        <fullName evidence="2">Ig-like domain-containing protein</fullName>
    </submittedName>
</protein>
<dbReference type="EMBL" id="VFOS01000001">
    <property type="protein sequence ID" value="TQL65025.1"/>
    <property type="molecule type" value="Genomic_DNA"/>
</dbReference>
<dbReference type="InterPro" id="IPR032109">
    <property type="entry name" value="Big_3_5"/>
</dbReference>
<sequence length="331" mass="33284">MRYLGDAWYSSSATAAATVTVTAPPVIDPALVVPASVDPGRPTTITGTGFAPKETVTFSWTHVPALTDEWTATANAGGQVSTVVTLPRATADGSYTLRAVGSVSATPITAAVVVSAVMLASETAFLAVPTELSTEDALTVQVGVTEGATGTVELFDGAQSLASATLDEDSIATLGGGKLSAGSHTLTVKYSGDEWYANSVTGAVTVTVTAPSVPEPEETVKVAVPVLSKASQAYQSVTAKRATISTTVSGATSGTVTFRAGNTVLGTALVVKSGSAYPATLRLPATLKIGSYTNLTATLVTGKTSVTSTASGATFKVVKATTAKVTVKAKK</sequence>
<organism evidence="2 3">
    <name type="scientific">Rarobacter faecitabidus</name>
    <dbReference type="NCBI Taxonomy" id="13243"/>
    <lineage>
        <taxon>Bacteria</taxon>
        <taxon>Bacillati</taxon>
        <taxon>Actinomycetota</taxon>
        <taxon>Actinomycetes</taxon>
        <taxon>Micrococcales</taxon>
        <taxon>Rarobacteraceae</taxon>
        <taxon>Rarobacter</taxon>
    </lineage>
</organism>
<evidence type="ECO:0000259" key="1">
    <source>
        <dbReference type="Pfam" id="PF16640"/>
    </source>
</evidence>
<dbReference type="Pfam" id="PF16640">
    <property type="entry name" value="Big_3_5"/>
    <property type="match status" value="1"/>
</dbReference>
<gene>
    <name evidence="2" type="ORF">FB461_1558</name>
</gene>
<evidence type="ECO:0000313" key="3">
    <source>
        <dbReference type="Proteomes" id="UP000315389"/>
    </source>
</evidence>
<dbReference type="GO" id="GO:0005975">
    <property type="term" value="P:carbohydrate metabolic process"/>
    <property type="evidence" value="ECO:0007669"/>
    <property type="project" value="UniProtKB-ARBA"/>
</dbReference>
<keyword evidence="3" id="KW-1185">Reference proteome</keyword>
<accession>A0A542ZXF5</accession>
<reference evidence="2 3" key="1">
    <citation type="submission" date="2019-06" db="EMBL/GenBank/DDBJ databases">
        <title>Sequencing the genomes of 1000 actinobacteria strains.</title>
        <authorList>
            <person name="Klenk H.-P."/>
        </authorList>
    </citation>
    <scope>NUCLEOTIDE SEQUENCE [LARGE SCALE GENOMIC DNA]</scope>
    <source>
        <strain evidence="2 3">DSM 4813</strain>
    </source>
</reference>
<name>A0A542ZXF5_RARFA</name>
<evidence type="ECO:0000313" key="2">
    <source>
        <dbReference type="EMBL" id="TQL65025.1"/>
    </source>
</evidence>
<comment type="caution">
    <text evidence="2">The sequence shown here is derived from an EMBL/GenBank/DDBJ whole genome shotgun (WGS) entry which is preliminary data.</text>
</comment>